<keyword evidence="4 5" id="KW-0238">DNA-binding</keyword>
<dbReference type="Gene3D" id="6.20.210.20">
    <property type="entry name" value="THAP domain"/>
    <property type="match status" value="1"/>
</dbReference>
<dbReference type="SMART" id="SM00692">
    <property type="entry name" value="DM3"/>
    <property type="match status" value="1"/>
</dbReference>
<dbReference type="Pfam" id="PF05485">
    <property type="entry name" value="THAP"/>
    <property type="match status" value="1"/>
</dbReference>
<dbReference type="Proteomes" id="UP000653454">
    <property type="component" value="Unassembled WGS sequence"/>
</dbReference>
<dbReference type="GO" id="GO:0008270">
    <property type="term" value="F:zinc ion binding"/>
    <property type="evidence" value="ECO:0007669"/>
    <property type="project" value="UniProtKB-KW"/>
</dbReference>
<evidence type="ECO:0000256" key="2">
    <source>
        <dbReference type="ARBA" id="ARBA00022771"/>
    </source>
</evidence>
<evidence type="ECO:0000256" key="3">
    <source>
        <dbReference type="ARBA" id="ARBA00022833"/>
    </source>
</evidence>
<evidence type="ECO:0000256" key="4">
    <source>
        <dbReference type="ARBA" id="ARBA00023125"/>
    </source>
</evidence>
<dbReference type="InterPro" id="IPR026516">
    <property type="entry name" value="THAP1/10"/>
</dbReference>
<accession>A0A8S4G9C7</accession>
<gene>
    <name evidence="7" type="ORF">PLXY2_LOCUS14704</name>
</gene>
<evidence type="ECO:0000313" key="8">
    <source>
        <dbReference type="Proteomes" id="UP000653454"/>
    </source>
</evidence>
<evidence type="ECO:0000256" key="1">
    <source>
        <dbReference type="ARBA" id="ARBA00022723"/>
    </source>
</evidence>
<reference evidence="7" key="1">
    <citation type="submission" date="2020-11" db="EMBL/GenBank/DDBJ databases">
        <authorList>
            <person name="Whiteford S."/>
        </authorList>
    </citation>
    <scope>NUCLEOTIDE SEQUENCE</scope>
</reference>
<dbReference type="PROSITE" id="PS50950">
    <property type="entry name" value="ZF_THAP"/>
    <property type="match status" value="1"/>
</dbReference>
<evidence type="ECO:0000256" key="5">
    <source>
        <dbReference type="PROSITE-ProRule" id="PRU00309"/>
    </source>
</evidence>
<dbReference type="InterPro" id="IPR006612">
    <property type="entry name" value="THAP_Znf"/>
</dbReference>
<sequence>MSCCVPGCNVRFTDGVPLHRFPNPKKEIERFRVWILRVGGDIIGLTNEVIVKNRRVCHRHFEERFFYPKNRLSKLAIPTLDLPMLPRSG</sequence>
<dbReference type="SUPFAM" id="SSF57716">
    <property type="entry name" value="Glucocorticoid receptor-like (DNA-binding domain)"/>
    <property type="match status" value="1"/>
</dbReference>
<protein>
    <submittedName>
        <fullName evidence="7">(diamondback moth) hypothetical protein</fullName>
    </submittedName>
</protein>
<comment type="caution">
    <text evidence="7">The sequence shown here is derived from an EMBL/GenBank/DDBJ whole genome shotgun (WGS) entry which is preliminary data.</text>
</comment>
<keyword evidence="8" id="KW-1185">Reference proteome</keyword>
<keyword evidence="2 5" id="KW-0863">Zinc-finger</keyword>
<dbReference type="InterPro" id="IPR038441">
    <property type="entry name" value="THAP_Znf_sf"/>
</dbReference>
<dbReference type="SMART" id="SM00980">
    <property type="entry name" value="THAP"/>
    <property type="match status" value="1"/>
</dbReference>
<evidence type="ECO:0000313" key="7">
    <source>
        <dbReference type="EMBL" id="CAG9136454.1"/>
    </source>
</evidence>
<feature type="domain" description="THAP-type" evidence="6">
    <location>
        <begin position="1"/>
        <end position="81"/>
    </location>
</feature>
<dbReference type="EMBL" id="CAJHNJ030000141">
    <property type="protein sequence ID" value="CAG9136454.1"/>
    <property type="molecule type" value="Genomic_DNA"/>
</dbReference>
<dbReference type="PANTHER" id="PTHR46600:SF11">
    <property type="entry name" value="THAP DOMAIN-CONTAINING PROTEIN 10"/>
    <property type="match status" value="1"/>
</dbReference>
<name>A0A8S4G9C7_PLUXY</name>
<organism evidence="7 8">
    <name type="scientific">Plutella xylostella</name>
    <name type="common">Diamondback moth</name>
    <name type="synonym">Plutella maculipennis</name>
    <dbReference type="NCBI Taxonomy" id="51655"/>
    <lineage>
        <taxon>Eukaryota</taxon>
        <taxon>Metazoa</taxon>
        <taxon>Ecdysozoa</taxon>
        <taxon>Arthropoda</taxon>
        <taxon>Hexapoda</taxon>
        <taxon>Insecta</taxon>
        <taxon>Pterygota</taxon>
        <taxon>Neoptera</taxon>
        <taxon>Endopterygota</taxon>
        <taxon>Lepidoptera</taxon>
        <taxon>Glossata</taxon>
        <taxon>Ditrysia</taxon>
        <taxon>Yponomeutoidea</taxon>
        <taxon>Plutellidae</taxon>
        <taxon>Plutella</taxon>
    </lineage>
</organism>
<evidence type="ECO:0000259" key="6">
    <source>
        <dbReference type="PROSITE" id="PS50950"/>
    </source>
</evidence>
<dbReference type="GO" id="GO:0043565">
    <property type="term" value="F:sequence-specific DNA binding"/>
    <property type="evidence" value="ECO:0007669"/>
    <property type="project" value="InterPro"/>
</dbReference>
<dbReference type="PANTHER" id="PTHR46600">
    <property type="entry name" value="THAP DOMAIN-CONTAINING"/>
    <property type="match status" value="1"/>
</dbReference>
<proteinExistence type="predicted"/>
<keyword evidence="3" id="KW-0862">Zinc</keyword>
<keyword evidence="1" id="KW-0479">Metal-binding</keyword>
<dbReference type="AlphaFoldDB" id="A0A8S4G9C7"/>